<dbReference type="EMBL" id="BKCP01013625">
    <property type="protein sequence ID" value="GER57829.1"/>
    <property type="molecule type" value="Genomic_DNA"/>
</dbReference>
<dbReference type="PANTHER" id="PTHR31149">
    <property type="entry name" value="EXPRESSED PROTEIN"/>
    <property type="match status" value="1"/>
</dbReference>
<dbReference type="OrthoDB" id="1890867at2759"/>
<dbReference type="InterPro" id="IPR056284">
    <property type="entry name" value="AIR9-like_A9"/>
</dbReference>
<sequence length="512" mass="57529">MSSANSSANGPNEVEIRGQSFDFASRHNLESTSVSEDVKGKENLVSSQDQETMARAKEKEILYLREQIALASIRESQMLNEKYTLERKFSELRMALDEKQSEVIASASNELARRKGDLEVNLNLLNELKVAEDERHIFTSSMLGILAEFGALPHVTNASALTNSIKHLHDQLQLKIRTSHARLAELNSMIGYNSRNGLGDKEIPGLAPSGGQFPSTSMGVRGLSHYSQYNDGKIMDPAHDPSRYVQENDSKQVKSLTRSSEMRQLPNNETLLRTLPNIDRSAASRIMDNMLERNGYPSVSEQRSYDQFSHLPMHENAGSFGAEGNMLSYLVTWVRHNPDGTRQYIEGATNPEYIVTADDVDKLIAVECIPMDEQGRQGDIVRIFANDQHKITCDDEMQEEIDTHISKGQAAFSVLILLENSENWEPASLLLRRSGFQVKDERKQDVIITEKYSKDLTIKIPSGFSTQFVLTCSNGSSYPFSTNNDIRMRDTLVLTIRIFQSKALDEKRKGKA</sequence>
<dbReference type="GO" id="GO:0005886">
    <property type="term" value="C:plasma membrane"/>
    <property type="evidence" value="ECO:0007669"/>
    <property type="project" value="TreeGrafter"/>
</dbReference>
<feature type="region of interest" description="Disordered" evidence="1">
    <location>
        <begin position="1"/>
        <end position="51"/>
    </location>
</feature>
<dbReference type="Gene3D" id="2.60.40.2700">
    <property type="match status" value="1"/>
</dbReference>
<organism evidence="4 5">
    <name type="scientific">Striga asiatica</name>
    <name type="common">Asiatic witchweed</name>
    <name type="synonym">Buchnera asiatica</name>
    <dbReference type="NCBI Taxonomy" id="4170"/>
    <lineage>
        <taxon>Eukaryota</taxon>
        <taxon>Viridiplantae</taxon>
        <taxon>Streptophyta</taxon>
        <taxon>Embryophyta</taxon>
        <taxon>Tracheophyta</taxon>
        <taxon>Spermatophyta</taxon>
        <taxon>Magnoliopsida</taxon>
        <taxon>eudicotyledons</taxon>
        <taxon>Gunneridae</taxon>
        <taxon>Pentapetalae</taxon>
        <taxon>asterids</taxon>
        <taxon>lamiids</taxon>
        <taxon>Lamiales</taxon>
        <taxon>Orobanchaceae</taxon>
        <taxon>Buchnereae</taxon>
        <taxon>Striga</taxon>
    </lineage>
</organism>
<dbReference type="Pfam" id="PF23080">
    <property type="entry name" value="DUF7046"/>
    <property type="match status" value="1"/>
</dbReference>
<reference evidence="5" key="1">
    <citation type="journal article" date="2019" name="Curr. Biol.">
        <title>Genome Sequence of Striga asiatica Provides Insight into the Evolution of Plant Parasitism.</title>
        <authorList>
            <person name="Yoshida S."/>
            <person name="Kim S."/>
            <person name="Wafula E.K."/>
            <person name="Tanskanen J."/>
            <person name="Kim Y.M."/>
            <person name="Honaas L."/>
            <person name="Yang Z."/>
            <person name="Spallek T."/>
            <person name="Conn C.E."/>
            <person name="Ichihashi Y."/>
            <person name="Cheong K."/>
            <person name="Cui S."/>
            <person name="Der J.P."/>
            <person name="Gundlach H."/>
            <person name="Jiao Y."/>
            <person name="Hori C."/>
            <person name="Ishida J.K."/>
            <person name="Kasahara H."/>
            <person name="Kiba T."/>
            <person name="Kim M.S."/>
            <person name="Koo N."/>
            <person name="Laohavisit A."/>
            <person name="Lee Y.H."/>
            <person name="Lumba S."/>
            <person name="McCourt P."/>
            <person name="Mortimer J.C."/>
            <person name="Mutuku J.M."/>
            <person name="Nomura T."/>
            <person name="Sasaki-Sekimoto Y."/>
            <person name="Seto Y."/>
            <person name="Wang Y."/>
            <person name="Wakatake T."/>
            <person name="Sakakibara H."/>
            <person name="Demura T."/>
            <person name="Yamaguchi S."/>
            <person name="Yoneyama K."/>
            <person name="Manabe R.I."/>
            <person name="Nelson D.C."/>
            <person name="Schulman A.H."/>
            <person name="Timko M.P."/>
            <person name="dePamphilis C.W."/>
            <person name="Choi D."/>
            <person name="Shirasu K."/>
        </authorList>
    </citation>
    <scope>NUCLEOTIDE SEQUENCE [LARGE SCALE GENOMIC DNA]</scope>
    <source>
        <strain evidence="5">cv. UVA1</strain>
    </source>
</reference>
<feature type="compositionally biased region" description="Polar residues" evidence="1">
    <location>
        <begin position="1"/>
        <end position="10"/>
    </location>
</feature>
<evidence type="ECO:0000259" key="3">
    <source>
        <dbReference type="Pfam" id="PF23197"/>
    </source>
</evidence>
<keyword evidence="5" id="KW-1185">Reference proteome</keyword>
<evidence type="ECO:0000256" key="1">
    <source>
        <dbReference type="SAM" id="MobiDB-lite"/>
    </source>
</evidence>
<evidence type="ECO:0000313" key="5">
    <source>
        <dbReference type="Proteomes" id="UP000325081"/>
    </source>
</evidence>
<protein>
    <submittedName>
        <fullName evidence="4">Uncharacterized protein</fullName>
    </submittedName>
</protein>
<dbReference type="AlphaFoldDB" id="A0A5A7RL80"/>
<accession>A0A5A7RL80</accession>
<name>A0A5A7RL80_STRAF</name>
<evidence type="ECO:0000313" key="4">
    <source>
        <dbReference type="EMBL" id="GER57829.1"/>
    </source>
</evidence>
<feature type="domain" description="DUF7046" evidence="2">
    <location>
        <begin position="422"/>
        <end position="511"/>
    </location>
</feature>
<comment type="caution">
    <text evidence="4">The sequence shown here is derived from an EMBL/GenBank/DDBJ whole genome shotgun (WGS) entry which is preliminary data.</text>
</comment>
<dbReference type="InterPro" id="IPR055474">
    <property type="entry name" value="DUF7046"/>
</dbReference>
<dbReference type="Pfam" id="PF23197">
    <property type="entry name" value="IG_AIR9"/>
    <property type="match status" value="1"/>
</dbReference>
<dbReference type="PANTHER" id="PTHR31149:SF7">
    <property type="entry name" value="EXPRESSED PROTEIN"/>
    <property type="match status" value="1"/>
</dbReference>
<proteinExistence type="predicted"/>
<dbReference type="Proteomes" id="UP000325081">
    <property type="component" value="Unassembled WGS sequence"/>
</dbReference>
<evidence type="ECO:0000259" key="2">
    <source>
        <dbReference type="Pfam" id="PF23080"/>
    </source>
</evidence>
<feature type="domain" description="AIR9-like A9" evidence="3">
    <location>
        <begin position="330"/>
        <end position="383"/>
    </location>
</feature>
<gene>
    <name evidence="4" type="ORF">STAS_35660</name>
</gene>